<dbReference type="AlphaFoldDB" id="A0ABD3S2F8"/>
<name>A0ABD3S2F8_9LAMI</name>
<dbReference type="Pfam" id="PF25476">
    <property type="entry name" value="Ribosomal_L19e_C"/>
    <property type="match status" value="1"/>
</dbReference>
<evidence type="ECO:0000259" key="5">
    <source>
        <dbReference type="SMART" id="SM01416"/>
    </source>
</evidence>
<dbReference type="SUPFAM" id="SSF48140">
    <property type="entry name" value="Ribosomal protein L19 (L19e)"/>
    <property type="match status" value="1"/>
</dbReference>
<dbReference type="InterPro" id="IPR035970">
    <property type="entry name" value="60S_ribosomal_eL19_sf"/>
</dbReference>
<dbReference type="InterPro" id="IPR015972">
    <property type="entry name" value="Ribosomal_eL19_dom1"/>
</dbReference>
<dbReference type="InterPro" id="IPR023638">
    <property type="entry name" value="Ribosomal_eL19_CS"/>
</dbReference>
<reference evidence="6 7" key="1">
    <citation type="submission" date="2024-12" db="EMBL/GenBank/DDBJ databases">
        <title>The unique morphological basis and parallel evolutionary history of personate flowers in Penstemon.</title>
        <authorList>
            <person name="Depatie T.H."/>
            <person name="Wessinger C.A."/>
        </authorList>
    </citation>
    <scope>NUCLEOTIDE SEQUENCE [LARGE SCALE GENOMIC DNA]</scope>
    <source>
        <strain evidence="6">WTNN_2</strain>
        <tissue evidence="6">Leaf</tissue>
    </source>
</reference>
<dbReference type="Gene3D" id="1.10.1650.10">
    <property type="match status" value="1"/>
</dbReference>
<comment type="caution">
    <text evidence="6">The sequence shown here is derived from an EMBL/GenBank/DDBJ whole genome shotgun (WGS) entry which is preliminary data.</text>
</comment>
<dbReference type="Gene3D" id="1.10.1200.240">
    <property type="match status" value="1"/>
</dbReference>
<evidence type="ECO:0000256" key="1">
    <source>
        <dbReference type="ARBA" id="ARBA00011082"/>
    </source>
</evidence>
<dbReference type="InterPro" id="IPR000196">
    <property type="entry name" value="Ribosomal_eL19_dom"/>
</dbReference>
<dbReference type="InterPro" id="IPR057259">
    <property type="entry name" value="Ribosomal_L19e"/>
</dbReference>
<protein>
    <recommendedName>
        <fullName evidence="4">Ribosomal protein L19</fullName>
    </recommendedName>
</protein>
<dbReference type="PANTHER" id="PTHR10722">
    <property type="entry name" value="60S RIBOSOMAL PROTEIN L19"/>
    <property type="match status" value="1"/>
</dbReference>
<feature type="domain" description="Large ribosomal subunit protein eL19" evidence="5">
    <location>
        <begin position="3"/>
        <end position="131"/>
    </location>
</feature>
<organism evidence="6 7">
    <name type="scientific">Penstemon smallii</name>
    <dbReference type="NCBI Taxonomy" id="265156"/>
    <lineage>
        <taxon>Eukaryota</taxon>
        <taxon>Viridiplantae</taxon>
        <taxon>Streptophyta</taxon>
        <taxon>Embryophyta</taxon>
        <taxon>Tracheophyta</taxon>
        <taxon>Spermatophyta</taxon>
        <taxon>Magnoliopsida</taxon>
        <taxon>eudicotyledons</taxon>
        <taxon>Gunneridae</taxon>
        <taxon>Pentapetalae</taxon>
        <taxon>asterids</taxon>
        <taxon>lamiids</taxon>
        <taxon>Lamiales</taxon>
        <taxon>Plantaginaceae</taxon>
        <taxon>Cheloneae</taxon>
        <taxon>Penstemon</taxon>
    </lineage>
</organism>
<comment type="similarity">
    <text evidence="1 4">Belongs to the eukaryotic ribosomal protein eL19 family.</text>
</comment>
<keyword evidence="2 4" id="KW-0689">Ribosomal protein</keyword>
<evidence type="ECO:0000256" key="2">
    <source>
        <dbReference type="ARBA" id="ARBA00022980"/>
    </source>
</evidence>
<dbReference type="PROSITE" id="PS00526">
    <property type="entry name" value="RIBOSOMAL_L19E"/>
    <property type="match status" value="1"/>
</dbReference>
<dbReference type="EMBL" id="JBJXBP010000007">
    <property type="protein sequence ID" value="KAL3818605.1"/>
    <property type="molecule type" value="Genomic_DNA"/>
</dbReference>
<sequence>MVSLKIQKRLAASILRCGKGKVWLDPHETFHLSMANSRLSVKKHIEDGFILMKLQKLHMTKWKAKKNGTKEARLPSKLLWMRRIRVLRRLLQRYREFDKIDKHIYHDLYIKAKGNVFKNKRVLMESIQKLKNAGIGKGRAKAFPHQYEPTKKKKKR</sequence>
<dbReference type="Pfam" id="PF01280">
    <property type="entry name" value="Ribosomal_L19e"/>
    <property type="match status" value="1"/>
</dbReference>
<proteinExistence type="inferred from homology"/>
<dbReference type="SMART" id="SM01416">
    <property type="entry name" value="Ribosomal_L19e"/>
    <property type="match status" value="1"/>
</dbReference>
<evidence type="ECO:0000313" key="7">
    <source>
        <dbReference type="Proteomes" id="UP001634393"/>
    </source>
</evidence>
<keyword evidence="7" id="KW-1185">Reference proteome</keyword>
<dbReference type="InterPro" id="IPR057260">
    <property type="entry name" value="Ribosomal_L19e_C"/>
</dbReference>
<evidence type="ECO:0000256" key="4">
    <source>
        <dbReference type="RuleBase" id="RU000574"/>
    </source>
</evidence>
<dbReference type="Proteomes" id="UP001634393">
    <property type="component" value="Unassembled WGS sequence"/>
</dbReference>
<dbReference type="InterPro" id="IPR039547">
    <property type="entry name" value="Ribosomal_eL19"/>
</dbReference>
<keyword evidence="3 4" id="KW-0687">Ribonucleoprotein</keyword>
<dbReference type="GO" id="GO:1990904">
    <property type="term" value="C:ribonucleoprotein complex"/>
    <property type="evidence" value="ECO:0007669"/>
    <property type="project" value="UniProtKB-KW"/>
</dbReference>
<accession>A0ABD3S2F8</accession>
<dbReference type="FunFam" id="1.10.1650.10:FF:000001">
    <property type="entry name" value="Ribosomal protein L19"/>
    <property type="match status" value="1"/>
</dbReference>
<dbReference type="GO" id="GO:0005840">
    <property type="term" value="C:ribosome"/>
    <property type="evidence" value="ECO:0007669"/>
    <property type="project" value="UniProtKB-KW"/>
</dbReference>
<evidence type="ECO:0000256" key="3">
    <source>
        <dbReference type="ARBA" id="ARBA00023274"/>
    </source>
</evidence>
<evidence type="ECO:0000313" key="6">
    <source>
        <dbReference type="EMBL" id="KAL3818605.1"/>
    </source>
</evidence>
<gene>
    <name evidence="6" type="ORF">ACJIZ3_004510</name>
</gene>